<evidence type="ECO:0000256" key="7">
    <source>
        <dbReference type="HAMAP-Rule" id="MF_00746"/>
    </source>
</evidence>
<feature type="binding site" evidence="7">
    <location>
        <position position="78"/>
    </location>
    <ligand>
        <name>Zn(2+)</name>
        <dbReference type="ChEBI" id="CHEBI:29105"/>
    </ligand>
</feature>
<proteinExistence type="inferred from homology"/>
<feature type="active site" evidence="7">
    <location>
        <position position="79"/>
    </location>
</feature>
<evidence type="ECO:0000313" key="10">
    <source>
        <dbReference type="Proteomes" id="UP000811844"/>
    </source>
</evidence>
<comment type="subcellular location">
    <subcellularLocation>
        <location evidence="1 7">Cytoplasm</location>
    </subcellularLocation>
</comment>
<evidence type="ECO:0000256" key="1">
    <source>
        <dbReference type="ARBA" id="ARBA00004496"/>
    </source>
</evidence>
<dbReference type="Pfam" id="PF10263">
    <property type="entry name" value="SprT-like"/>
    <property type="match status" value="1"/>
</dbReference>
<dbReference type="HAMAP" id="MF_00746">
    <property type="entry name" value="SprT"/>
    <property type="match status" value="1"/>
</dbReference>
<evidence type="ECO:0000256" key="6">
    <source>
        <dbReference type="ARBA" id="ARBA00022833"/>
    </source>
</evidence>
<feature type="binding site" evidence="7">
    <location>
        <position position="82"/>
    </location>
    <ligand>
        <name>Zn(2+)</name>
        <dbReference type="ChEBI" id="CHEBI:29105"/>
    </ligand>
</feature>
<dbReference type="NCBIfam" id="NF003421">
    <property type="entry name" value="PRK04860.1"/>
    <property type="match status" value="1"/>
</dbReference>
<evidence type="ECO:0000256" key="3">
    <source>
        <dbReference type="ARBA" id="ARBA00020082"/>
    </source>
</evidence>
<dbReference type="PANTHER" id="PTHR38773:SF1">
    <property type="entry name" value="PROTEIN SPRT"/>
    <property type="match status" value="1"/>
</dbReference>
<evidence type="ECO:0000256" key="5">
    <source>
        <dbReference type="ARBA" id="ARBA00022723"/>
    </source>
</evidence>
<keyword evidence="9" id="KW-0645">Protease</keyword>
<accession>A0ABS5I2S8</accession>
<dbReference type="InterPro" id="IPR023483">
    <property type="entry name" value="Uncharacterised_SprT"/>
</dbReference>
<keyword evidence="9" id="KW-0482">Metalloprotease</keyword>
<organism evidence="9 10">
    <name type="scientific">Shewanella intestini</name>
    <dbReference type="NCBI Taxonomy" id="2017544"/>
    <lineage>
        <taxon>Bacteria</taxon>
        <taxon>Pseudomonadati</taxon>
        <taxon>Pseudomonadota</taxon>
        <taxon>Gammaproteobacteria</taxon>
        <taxon>Alteromonadales</taxon>
        <taxon>Shewanellaceae</taxon>
        <taxon>Shewanella</taxon>
    </lineage>
</organism>
<dbReference type="Pfam" id="PF17283">
    <property type="entry name" value="Zn_ribbon_SprT"/>
    <property type="match status" value="1"/>
</dbReference>
<evidence type="ECO:0000313" key="9">
    <source>
        <dbReference type="EMBL" id="MBR9728332.1"/>
    </source>
</evidence>
<dbReference type="InterPro" id="IPR035240">
    <property type="entry name" value="SprT_Zn_ribbon"/>
</dbReference>
<comment type="similarity">
    <text evidence="2 7">Belongs to the SprT family.</text>
</comment>
<dbReference type="SMART" id="SM00731">
    <property type="entry name" value="SprT"/>
    <property type="match status" value="1"/>
</dbReference>
<dbReference type="GO" id="GO:0008237">
    <property type="term" value="F:metallopeptidase activity"/>
    <property type="evidence" value="ECO:0007669"/>
    <property type="project" value="UniProtKB-KW"/>
</dbReference>
<evidence type="ECO:0000256" key="4">
    <source>
        <dbReference type="ARBA" id="ARBA00022490"/>
    </source>
</evidence>
<keyword evidence="10" id="KW-1185">Reference proteome</keyword>
<gene>
    <name evidence="7" type="primary">sprT</name>
    <name evidence="9" type="ORF">G3R48_10150</name>
</gene>
<evidence type="ECO:0000259" key="8">
    <source>
        <dbReference type="SMART" id="SM00731"/>
    </source>
</evidence>
<keyword evidence="4 7" id="KW-0963">Cytoplasm</keyword>
<dbReference type="EMBL" id="JAAIKR010000009">
    <property type="protein sequence ID" value="MBR9728332.1"/>
    <property type="molecule type" value="Genomic_DNA"/>
</dbReference>
<dbReference type="PANTHER" id="PTHR38773">
    <property type="entry name" value="PROTEIN SPRT"/>
    <property type="match status" value="1"/>
</dbReference>
<keyword evidence="5 7" id="KW-0479">Metal-binding</keyword>
<reference evidence="9 10" key="1">
    <citation type="submission" date="2020-02" db="EMBL/GenBank/DDBJ databases">
        <title>Shewanella WXL01 sp. nov., a marine bacterium isolated from green algae in Luhuitou Fringing Reef (Northern South China Sea).</title>
        <authorList>
            <person name="Wang X."/>
        </authorList>
    </citation>
    <scope>NUCLEOTIDE SEQUENCE [LARGE SCALE GENOMIC DNA]</scope>
    <source>
        <strain evidence="9 10">MCCC 1A01895</strain>
    </source>
</reference>
<dbReference type="Proteomes" id="UP000811844">
    <property type="component" value="Unassembled WGS sequence"/>
</dbReference>
<comment type="cofactor">
    <cofactor evidence="7">
        <name>Zn(2+)</name>
        <dbReference type="ChEBI" id="CHEBI:29105"/>
    </cofactor>
    <text evidence="7">Binds 1 zinc ion.</text>
</comment>
<comment type="caution">
    <text evidence="9">The sequence shown here is derived from an EMBL/GenBank/DDBJ whole genome shotgun (WGS) entry which is preliminary data.</text>
</comment>
<feature type="domain" description="SprT-like" evidence="8">
    <location>
        <begin position="16"/>
        <end position="165"/>
    </location>
</feature>
<keyword evidence="9" id="KW-0378">Hydrolase</keyword>
<sequence>MAVTALTSTQQQQVLAKIEADYQVAELALAKSFPRPKVEFTLRGKAAGMAHLQLNKLRFNPVLLTENFDTFIEHVIPHEISHLLCFRLFGKVKPHGREWQHIMYNVFKQAPKTTHQLDISSVQGKQFDYQCECGVVTLSIRRHNKVIRGEMQYRCRRCGHTLQAVTNHQAMISAAKID</sequence>
<evidence type="ECO:0000256" key="2">
    <source>
        <dbReference type="ARBA" id="ARBA00006591"/>
    </source>
</evidence>
<name>A0ABS5I2S8_9GAMM</name>
<dbReference type="InterPro" id="IPR006640">
    <property type="entry name" value="SprT-like_domain"/>
</dbReference>
<keyword evidence="6 7" id="KW-0862">Zinc</keyword>
<protein>
    <recommendedName>
        <fullName evidence="3 7">Protein SprT</fullName>
    </recommendedName>
</protein>